<evidence type="ECO:0000256" key="1">
    <source>
        <dbReference type="ARBA" id="ARBA00001957"/>
    </source>
</evidence>
<dbReference type="SUPFAM" id="SSF56801">
    <property type="entry name" value="Acetyl-CoA synthetase-like"/>
    <property type="match status" value="1"/>
</dbReference>
<dbReference type="InterPro" id="IPR036736">
    <property type="entry name" value="ACP-like_sf"/>
</dbReference>
<dbReference type="Gene3D" id="2.30.38.10">
    <property type="entry name" value="Luciferase, Domain 3"/>
    <property type="match status" value="1"/>
</dbReference>
<dbReference type="InterPro" id="IPR009081">
    <property type="entry name" value="PP-bd_ACP"/>
</dbReference>
<dbReference type="InterPro" id="IPR045851">
    <property type="entry name" value="AMP-bd_C_sf"/>
</dbReference>
<dbReference type="GO" id="GO:0043041">
    <property type="term" value="P:amino acid activation for nonribosomal peptide biosynthetic process"/>
    <property type="evidence" value="ECO:0007669"/>
    <property type="project" value="TreeGrafter"/>
</dbReference>
<dbReference type="Gene3D" id="3.30.559.10">
    <property type="entry name" value="Chloramphenicol acetyltransferase-like domain"/>
    <property type="match status" value="1"/>
</dbReference>
<dbReference type="AlphaFoldDB" id="A0A545UHF5"/>
<dbReference type="Pfam" id="PF00668">
    <property type="entry name" value="Condensation"/>
    <property type="match status" value="1"/>
</dbReference>
<keyword evidence="2" id="KW-0596">Phosphopantetheine</keyword>
<dbReference type="InterPro" id="IPR001242">
    <property type="entry name" value="Condensation_dom"/>
</dbReference>
<dbReference type="FunFam" id="3.40.50.12780:FF:000012">
    <property type="entry name" value="Non-ribosomal peptide synthetase"/>
    <property type="match status" value="1"/>
</dbReference>
<dbReference type="GO" id="GO:0031177">
    <property type="term" value="F:phosphopantetheine binding"/>
    <property type="evidence" value="ECO:0007669"/>
    <property type="project" value="TreeGrafter"/>
</dbReference>
<dbReference type="PROSITE" id="PS00455">
    <property type="entry name" value="AMP_BINDING"/>
    <property type="match status" value="1"/>
</dbReference>
<protein>
    <submittedName>
        <fullName evidence="5">Amino acid adenylation domain-containing protein</fullName>
    </submittedName>
</protein>
<dbReference type="InterPro" id="IPR000873">
    <property type="entry name" value="AMP-dep_synth/lig_dom"/>
</dbReference>
<dbReference type="InterPro" id="IPR010071">
    <property type="entry name" value="AA_adenyl_dom"/>
</dbReference>
<dbReference type="Pfam" id="PF00550">
    <property type="entry name" value="PP-binding"/>
    <property type="match status" value="1"/>
</dbReference>
<dbReference type="RefSeq" id="WP_142892389.1">
    <property type="nucleotide sequence ID" value="NZ_ML660161.1"/>
</dbReference>
<dbReference type="NCBIfam" id="TIGR01733">
    <property type="entry name" value="AA-adenyl-dom"/>
    <property type="match status" value="1"/>
</dbReference>
<dbReference type="Pfam" id="PF00501">
    <property type="entry name" value="AMP-binding"/>
    <property type="match status" value="1"/>
</dbReference>
<dbReference type="Gene3D" id="3.30.300.30">
    <property type="match status" value="1"/>
</dbReference>
<organism evidence="5 6">
    <name type="scientific">Aliikangiella coralliicola</name>
    <dbReference type="NCBI Taxonomy" id="2592383"/>
    <lineage>
        <taxon>Bacteria</taxon>
        <taxon>Pseudomonadati</taxon>
        <taxon>Pseudomonadota</taxon>
        <taxon>Gammaproteobacteria</taxon>
        <taxon>Oceanospirillales</taxon>
        <taxon>Pleioneaceae</taxon>
        <taxon>Aliikangiella</taxon>
    </lineage>
</organism>
<comment type="cofactor">
    <cofactor evidence="1">
        <name>pantetheine 4'-phosphate</name>
        <dbReference type="ChEBI" id="CHEBI:47942"/>
    </cofactor>
</comment>
<dbReference type="Pfam" id="PF13193">
    <property type="entry name" value="AMP-binding_C"/>
    <property type="match status" value="1"/>
</dbReference>
<dbReference type="GO" id="GO:0005737">
    <property type="term" value="C:cytoplasm"/>
    <property type="evidence" value="ECO:0007669"/>
    <property type="project" value="TreeGrafter"/>
</dbReference>
<dbReference type="EMBL" id="VIKS01000003">
    <property type="protein sequence ID" value="TQV88904.1"/>
    <property type="molecule type" value="Genomic_DNA"/>
</dbReference>
<name>A0A545UHF5_9GAMM</name>
<gene>
    <name evidence="5" type="ORF">FLL46_05045</name>
</gene>
<reference evidence="5 6" key="1">
    <citation type="submission" date="2019-07" db="EMBL/GenBank/DDBJ databases">
        <title>Draft genome for Aliikangiella sp. M105.</title>
        <authorList>
            <person name="Wang G."/>
        </authorList>
    </citation>
    <scope>NUCLEOTIDE SEQUENCE [LARGE SCALE GENOMIC DNA]</scope>
    <source>
        <strain evidence="5 6">M105</strain>
    </source>
</reference>
<dbReference type="PROSITE" id="PS00012">
    <property type="entry name" value="PHOSPHOPANTETHEINE"/>
    <property type="match status" value="1"/>
</dbReference>
<dbReference type="FunFam" id="3.40.50.980:FF:000001">
    <property type="entry name" value="Non-ribosomal peptide synthetase"/>
    <property type="match status" value="1"/>
</dbReference>
<feature type="domain" description="Carrier" evidence="4">
    <location>
        <begin position="971"/>
        <end position="1050"/>
    </location>
</feature>
<dbReference type="SUPFAM" id="SSF47336">
    <property type="entry name" value="ACP-like"/>
    <property type="match status" value="1"/>
</dbReference>
<comment type="caution">
    <text evidence="5">The sequence shown here is derived from an EMBL/GenBank/DDBJ whole genome shotgun (WGS) entry which is preliminary data.</text>
</comment>
<sequence length="1076" mass="120163">MDISTNLTQQRFPASYSQEQFWFLGRLFPSSGNFNLPFAFMLDGEFCFSQFEQTVYDIVAQESILRTRFEETENGIEQVIIAESPLKISYHDHSDKSLTDEDISTLVNGESQLPFDLLSGPYFKCQVLKVSSSKHVLFFCFHNIIVDYSGALRLFEMMTDCNKATNDESLNYSNITNNQYIEFAKFQKDESARKRMLEKLEDWKQYLSGFSEGLSLASNLNQNSLAERKGAYFDFEVEPSIYKRLSQYAKQQDFSMLTLLMGAFSLVLNRFSGQTDFAIGTPFSNKSGMDDYKNTIGCFENVLPILTEVNADQTIHSLLQKINESLLFANQRSSVPFEHIVEALNPHRELNANPIFQTGVALNQDTSQIRFGDCKTVPLKCHNGGANLDLMVSFLDDGEKLKGAFEFDKNSFDHSSVERMCDYLSYYIAHLIELSEVKCGDIKFISSADNLLLQPLINTDELDLESYCGVHQLVQQVSNEHSASTAIRFQEQSINYAQLQKSIAQMANYLISKGIEPGSLVCVCLERSPDYLISILAILTVGAGYVPVDPRLPRERVSYMLHNSRAKHVMVQNSTADLCNIGDDVHLLNLEQDNAVINESSTQTPAINTTLDSTAYVIYTSGSTGNPKGVEITHRSVINLLKSMTVRPGIESTDRLLAVTTMSFDISVLEVFLPLINGATVVLATRDIGADGAKLTEVLAQERITILQATPATWKMLLASGWSGDPQMKALTGGEQISASLASQLNEKVAALWNMYGPTETTVWSSCEKITGNESISIGTPIHNTQFAILDSERRMVPVGVAGELYIGGSGLSKGYLHQQELTIKNFVQSPIKEISGKLYKTGDIVRLTSDGGLIYCNRRDNQVKVRGYRIELGEIEKIMEAHSDLVSVAVMIDSPRPDDHRIVAYFVAAQDKQVLPTWLRKWLKKLLPEYMVPQHFIELDEMPLTPNGKIDKKGLPSAFGSISQKTVKLSPRDHAERSLAKIWGDVLNIEVDNICVEDNFYEIGGHSLLSIRVIALIKKQTNVQLNPSSLILNNLEQVARECGFSESESDAHYLPEQQATKSNGLVGFFSKLFKS</sequence>
<dbReference type="Proteomes" id="UP000315439">
    <property type="component" value="Unassembled WGS sequence"/>
</dbReference>
<proteinExistence type="predicted"/>
<dbReference type="GO" id="GO:0044550">
    <property type="term" value="P:secondary metabolite biosynthetic process"/>
    <property type="evidence" value="ECO:0007669"/>
    <property type="project" value="UniProtKB-ARBA"/>
</dbReference>
<keyword evidence="3" id="KW-0597">Phosphoprotein</keyword>
<dbReference type="PANTHER" id="PTHR45527">
    <property type="entry name" value="NONRIBOSOMAL PEPTIDE SYNTHETASE"/>
    <property type="match status" value="1"/>
</dbReference>
<dbReference type="PANTHER" id="PTHR45527:SF1">
    <property type="entry name" value="FATTY ACID SYNTHASE"/>
    <property type="match status" value="1"/>
</dbReference>
<evidence type="ECO:0000259" key="4">
    <source>
        <dbReference type="PROSITE" id="PS50075"/>
    </source>
</evidence>
<dbReference type="InterPro" id="IPR006162">
    <property type="entry name" value="Ppantetheine_attach_site"/>
</dbReference>
<keyword evidence="6" id="KW-1185">Reference proteome</keyword>
<dbReference type="InterPro" id="IPR025110">
    <property type="entry name" value="AMP-bd_C"/>
</dbReference>
<dbReference type="SUPFAM" id="SSF52777">
    <property type="entry name" value="CoA-dependent acyltransferases"/>
    <property type="match status" value="2"/>
</dbReference>
<dbReference type="InterPro" id="IPR020845">
    <property type="entry name" value="AMP-binding_CS"/>
</dbReference>
<evidence type="ECO:0000313" key="6">
    <source>
        <dbReference type="Proteomes" id="UP000315439"/>
    </source>
</evidence>
<evidence type="ECO:0000313" key="5">
    <source>
        <dbReference type="EMBL" id="TQV88904.1"/>
    </source>
</evidence>
<evidence type="ECO:0000256" key="2">
    <source>
        <dbReference type="ARBA" id="ARBA00022450"/>
    </source>
</evidence>
<dbReference type="FunFam" id="3.30.300.30:FF:000010">
    <property type="entry name" value="Enterobactin synthetase component F"/>
    <property type="match status" value="1"/>
</dbReference>
<dbReference type="OrthoDB" id="9803968at2"/>
<dbReference type="Gene3D" id="1.10.1200.10">
    <property type="entry name" value="ACP-like"/>
    <property type="match status" value="1"/>
</dbReference>
<dbReference type="Gene3D" id="3.40.50.980">
    <property type="match status" value="2"/>
</dbReference>
<dbReference type="InterPro" id="IPR023213">
    <property type="entry name" value="CAT-like_dom_sf"/>
</dbReference>
<accession>A0A545UHF5</accession>
<dbReference type="Gene3D" id="3.30.559.30">
    <property type="entry name" value="Nonribosomal peptide synthetase, condensation domain"/>
    <property type="match status" value="1"/>
</dbReference>
<dbReference type="PROSITE" id="PS50075">
    <property type="entry name" value="CARRIER"/>
    <property type="match status" value="1"/>
</dbReference>
<dbReference type="GO" id="GO:0003824">
    <property type="term" value="F:catalytic activity"/>
    <property type="evidence" value="ECO:0007669"/>
    <property type="project" value="InterPro"/>
</dbReference>
<evidence type="ECO:0000256" key="3">
    <source>
        <dbReference type="ARBA" id="ARBA00022553"/>
    </source>
</evidence>